<evidence type="ECO:0000313" key="7">
    <source>
        <dbReference type="EMBL" id="CAD8209049.1"/>
    </source>
</evidence>
<dbReference type="GO" id="GO:0140662">
    <property type="term" value="F:ATP-dependent protein folding chaperone"/>
    <property type="evidence" value="ECO:0007669"/>
    <property type="project" value="InterPro"/>
</dbReference>
<dbReference type="FunFam" id="3.90.640.10:FF:000010">
    <property type="entry name" value="heat shock 70 kDa protein 14"/>
    <property type="match status" value="1"/>
</dbReference>
<dbReference type="InterPro" id="IPR013126">
    <property type="entry name" value="Hsp_70_fam"/>
</dbReference>
<dbReference type="CDD" id="cd24028">
    <property type="entry name" value="ASKHA_NBD_HSP70_HSPA1-like"/>
    <property type="match status" value="1"/>
</dbReference>
<comment type="caution">
    <text evidence="7">The sequence shown here is derived from an EMBL/GenBank/DDBJ whole genome shotgun (WGS) entry which is preliminary data.</text>
</comment>
<dbReference type="Pfam" id="PF00012">
    <property type="entry name" value="HSP70"/>
    <property type="match status" value="1"/>
</dbReference>
<evidence type="ECO:0000256" key="3">
    <source>
        <dbReference type="ARBA" id="ARBA00022840"/>
    </source>
</evidence>
<evidence type="ECO:0000256" key="4">
    <source>
        <dbReference type="RuleBase" id="RU003322"/>
    </source>
</evidence>
<keyword evidence="8" id="KW-1185">Reference proteome</keyword>
<keyword evidence="2 4" id="KW-0547">Nucleotide-binding</keyword>
<name>A0A8S1Y5F6_9CILI</name>
<dbReference type="OrthoDB" id="311238at2759"/>
<evidence type="ECO:0000313" key="8">
    <source>
        <dbReference type="Proteomes" id="UP000689195"/>
    </source>
</evidence>
<keyword evidence="6" id="KW-0732">Signal</keyword>
<accession>A0A8S1Y5F6</accession>
<sequence>MIQVFFAIFLTITLANQEIQDDPIIGIDLGTTYSSVCFQNNYNVEIIANEKGFKTTPTVVALSNDEFIVGQDAQEQAIINPNNTFYDIKRLTGRQYYHPNVRKTQKNLLYTLTEQNNRIYIEVPKYKDESPKLFSIDQIQAIVLTKLKNQASSYLGQTIKNVVMTVPIGYDDSQKQATIDIAKIAGLNVVQIISEPKAAAIAYKKDIEEREKIIFVFDFGGGTLDITVLKIKKSYIEDISHGSGNNLGGEDFDFNLVKYFIEQIKESTNIDIMDNKNAIQALKIEAQKAKEILSSQKIAFIKIKNLIQGYDFNHSITREKFEDLNDNLFERTLLTIQSAYDESNLQKDEIAEVILAGGSSRIPKVQQIIENFFTYSKIIKDQISDELVCVGAAIYANQLTKKGQESTNRFVEISKTPISFGLEVEGRLMSIIIPKLSKYPLSLSKLYTTAQDYQSKVLISIFQGENKSVIQNTQIGEFELIGIQVAKKWIPQIEVTFSIDFNGILKVTAVDLETKRSNNQIIAKNLLRPTDEEIQKQIKDNEDIEKEEKLKSIENLKIYQNISLKNLQTSKIKDLLNQIEYDFMISLITSSTHWVTMNEHNTNIKKEGFEKELENLKNEIKKRKVDL</sequence>
<dbReference type="PANTHER" id="PTHR19375">
    <property type="entry name" value="HEAT SHOCK PROTEIN 70KDA"/>
    <property type="match status" value="1"/>
</dbReference>
<evidence type="ECO:0000256" key="6">
    <source>
        <dbReference type="SAM" id="SignalP"/>
    </source>
</evidence>
<dbReference type="InterPro" id="IPR018181">
    <property type="entry name" value="Heat_shock_70_CS"/>
</dbReference>
<dbReference type="AlphaFoldDB" id="A0A8S1Y5F6"/>
<evidence type="ECO:0008006" key="9">
    <source>
        <dbReference type="Google" id="ProtNLM"/>
    </source>
</evidence>
<evidence type="ECO:0000256" key="1">
    <source>
        <dbReference type="ARBA" id="ARBA00007381"/>
    </source>
</evidence>
<dbReference type="EMBL" id="CAJJDO010000153">
    <property type="protein sequence ID" value="CAD8209049.1"/>
    <property type="molecule type" value="Genomic_DNA"/>
</dbReference>
<evidence type="ECO:0000256" key="2">
    <source>
        <dbReference type="ARBA" id="ARBA00022741"/>
    </source>
</evidence>
<evidence type="ECO:0000256" key="5">
    <source>
        <dbReference type="SAM" id="Coils"/>
    </source>
</evidence>
<comment type="similarity">
    <text evidence="1 4">Belongs to the heat shock protein 70 family.</text>
</comment>
<gene>
    <name evidence="7" type="ORF">PPENT_87.1.T1530039</name>
</gene>
<protein>
    <recommendedName>
        <fullName evidence="9">Heat shock protein 70</fullName>
    </recommendedName>
</protein>
<reference evidence="7" key="1">
    <citation type="submission" date="2021-01" db="EMBL/GenBank/DDBJ databases">
        <authorList>
            <consortium name="Genoscope - CEA"/>
            <person name="William W."/>
        </authorList>
    </citation>
    <scope>NUCLEOTIDE SEQUENCE</scope>
</reference>
<feature type="coiled-coil region" evidence="5">
    <location>
        <begin position="599"/>
        <end position="626"/>
    </location>
</feature>
<dbReference type="Proteomes" id="UP000689195">
    <property type="component" value="Unassembled WGS sequence"/>
</dbReference>
<proteinExistence type="inferred from homology"/>
<dbReference type="GO" id="GO:0005524">
    <property type="term" value="F:ATP binding"/>
    <property type="evidence" value="ECO:0007669"/>
    <property type="project" value="UniProtKB-KW"/>
</dbReference>
<dbReference type="PROSITE" id="PS00329">
    <property type="entry name" value="HSP70_2"/>
    <property type="match status" value="1"/>
</dbReference>
<keyword evidence="3 4" id="KW-0067">ATP-binding</keyword>
<keyword evidence="5" id="KW-0175">Coiled coil</keyword>
<feature type="signal peptide" evidence="6">
    <location>
        <begin position="1"/>
        <end position="15"/>
    </location>
</feature>
<feature type="chain" id="PRO_5035839744" description="Heat shock protein 70" evidence="6">
    <location>
        <begin position="16"/>
        <end position="627"/>
    </location>
</feature>
<dbReference type="PROSITE" id="PS01036">
    <property type="entry name" value="HSP70_3"/>
    <property type="match status" value="1"/>
</dbReference>
<dbReference type="PROSITE" id="PS00297">
    <property type="entry name" value="HSP70_1"/>
    <property type="match status" value="1"/>
</dbReference>
<organism evidence="7 8">
    <name type="scientific">Paramecium pentaurelia</name>
    <dbReference type="NCBI Taxonomy" id="43138"/>
    <lineage>
        <taxon>Eukaryota</taxon>
        <taxon>Sar</taxon>
        <taxon>Alveolata</taxon>
        <taxon>Ciliophora</taxon>
        <taxon>Intramacronucleata</taxon>
        <taxon>Oligohymenophorea</taxon>
        <taxon>Peniculida</taxon>
        <taxon>Parameciidae</taxon>
        <taxon>Paramecium</taxon>
    </lineage>
</organism>